<feature type="compositionally biased region" description="Low complexity" evidence="1">
    <location>
        <begin position="119"/>
        <end position="132"/>
    </location>
</feature>
<evidence type="ECO:0000313" key="3">
    <source>
        <dbReference type="Proteomes" id="UP000799778"/>
    </source>
</evidence>
<feature type="region of interest" description="Disordered" evidence="1">
    <location>
        <begin position="151"/>
        <end position="202"/>
    </location>
</feature>
<gene>
    <name evidence="2" type="ORF">BU24DRAFT_346093</name>
</gene>
<proteinExistence type="predicted"/>
<reference evidence="2" key="1">
    <citation type="journal article" date="2020" name="Stud. Mycol.">
        <title>101 Dothideomycetes genomes: a test case for predicting lifestyles and emergence of pathogens.</title>
        <authorList>
            <person name="Haridas S."/>
            <person name="Albert R."/>
            <person name="Binder M."/>
            <person name="Bloem J."/>
            <person name="Labutti K."/>
            <person name="Salamov A."/>
            <person name="Andreopoulos B."/>
            <person name="Baker S."/>
            <person name="Barry K."/>
            <person name="Bills G."/>
            <person name="Bluhm B."/>
            <person name="Cannon C."/>
            <person name="Castanera R."/>
            <person name="Culley D."/>
            <person name="Daum C."/>
            <person name="Ezra D."/>
            <person name="Gonzalez J."/>
            <person name="Henrissat B."/>
            <person name="Kuo A."/>
            <person name="Liang C."/>
            <person name="Lipzen A."/>
            <person name="Lutzoni F."/>
            <person name="Magnuson J."/>
            <person name="Mondo S."/>
            <person name="Nolan M."/>
            <person name="Ohm R."/>
            <person name="Pangilinan J."/>
            <person name="Park H.-J."/>
            <person name="Ramirez L."/>
            <person name="Alfaro M."/>
            <person name="Sun H."/>
            <person name="Tritt A."/>
            <person name="Yoshinaga Y."/>
            <person name="Zwiers L.-H."/>
            <person name="Turgeon B."/>
            <person name="Goodwin S."/>
            <person name="Spatafora J."/>
            <person name="Crous P."/>
            <person name="Grigoriev I."/>
        </authorList>
    </citation>
    <scope>NUCLEOTIDE SEQUENCE</scope>
    <source>
        <strain evidence="2">CBS 175.79</strain>
    </source>
</reference>
<feature type="compositionally biased region" description="Low complexity" evidence="1">
    <location>
        <begin position="158"/>
        <end position="190"/>
    </location>
</feature>
<dbReference type="GeneID" id="54280868"/>
<name>A0A6A5XXG5_9PLEO</name>
<dbReference type="AlphaFoldDB" id="A0A6A5XXG5"/>
<dbReference type="RefSeq" id="XP_033385988.1">
    <property type="nucleotide sequence ID" value="XM_033523471.1"/>
</dbReference>
<evidence type="ECO:0000256" key="1">
    <source>
        <dbReference type="SAM" id="MobiDB-lite"/>
    </source>
</evidence>
<feature type="region of interest" description="Disordered" evidence="1">
    <location>
        <begin position="98"/>
        <end position="138"/>
    </location>
</feature>
<dbReference type="OrthoDB" id="5367448at2759"/>
<organism evidence="2 3">
    <name type="scientific">Aaosphaeria arxii CBS 175.79</name>
    <dbReference type="NCBI Taxonomy" id="1450172"/>
    <lineage>
        <taxon>Eukaryota</taxon>
        <taxon>Fungi</taxon>
        <taxon>Dikarya</taxon>
        <taxon>Ascomycota</taxon>
        <taxon>Pezizomycotina</taxon>
        <taxon>Dothideomycetes</taxon>
        <taxon>Pleosporomycetidae</taxon>
        <taxon>Pleosporales</taxon>
        <taxon>Pleosporales incertae sedis</taxon>
        <taxon>Aaosphaeria</taxon>
    </lineage>
</organism>
<accession>A0A6A5XXG5</accession>
<sequence>MSVLARRASTQLLASRSVHLRIQPRPANLSESREILRVLQRFGEISTYKYLRYEYHNPADNIALAIYQDDHGAQQALNASPIRFALERVVVDDVGLSGHKSSGGDLDDETAIAPPTPYTPGGSSGLNSSSGNSEDDMDTLMRPSQLLTQSSLRNQTDASSSPSSSSSSSAAASEQNNHNSASPSPSSSSPLPLPFETPATRPPTAKKWFQVTVDRSRVIHQDFVERQPFWKQFEPTKSTAQEDLAKVVPHPGLSDVSKRPLHHHRTPNHVLKMMSHYVEHVMPSLRQMYEEGGREMREKK</sequence>
<dbReference type="EMBL" id="ML978068">
    <property type="protein sequence ID" value="KAF2017649.1"/>
    <property type="molecule type" value="Genomic_DNA"/>
</dbReference>
<protein>
    <submittedName>
        <fullName evidence="2">Uncharacterized protein</fullName>
    </submittedName>
</protein>
<evidence type="ECO:0000313" key="2">
    <source>
        <dbReference type="EMBL" id="KAF2017649.1"/>
    </source>
</evidence>
<keyword evidence="3" id="KW-1185">Reference proteome</keyword>
<dbReference type="Proteomes" id="UP000799778">
    <property type="component" value="Unassembled WGS sequence"/>
</dbReference>